<keyword evidence="2" id="KW-1185">Reference proteome</keyword>
<reference evidence="1" key="1">
    <citation type="submission" date="2023-07" db="EMBL/GenBank/DDBJ databases">
        <title>draft genome sequence of fig (Ficus carica).</title>
        <authorList>
            <person name="Takahashi T."/>
            <person name="Nishimura K."/>
        </authorList>
    </citation>
    <scope>NUCLEOTIDE SEQUENCE</scope>
</reference>
<name>A0AA87ZBG9_FICCA</name>
<proteinExistence type="predicted"/>
<protein>
    <submittedName>
        <fullName evidence="1">Uncharacterized protein</fullName>
    </submittedName>
</protein>
<evidence type="ECO:0000313" key="2">
    <source>
        <dbReference type="Proteomes" id="UP001187192"/>
    </source>
</evidence>
<evidence type="ECO:0000313" key="1">
    <source>
        <dbReference type="EMBL" id="GMN24661.1"/>
    </source>
</evidence>
<dbReference type="Proteomes" id="UP001187192">
    <property type="component" value="Unassembled WGS sequence"/>
</dbReference>
<gene>
    <name evidence="1" type="ORF">TIFTF001_043802</name>
</gene>
<organism evidence="1 2">
    <name type="scientific">Ficus carica</name>
    <name type="common">Common fig</name>
    <dbReference type="NCBI Taxonomy" id="3494"/>
    <lineage>
        <taxon>Eukaryota</taxon>
        <taxon>Viridiplantae</taxon>
        <taxon>Streptophyta</taxon>
        <taxon>Embryophyta</taxon>
        <taxon>Tracheophyta</taxon>
        <taxon>Spermatophyta</taxon>
        <taxon>Magnoliopsida</taxon>
        <taxon>eudicotyledons</taxon>
        <taxon>Gunneridae</taxon>
        <taxon>Pentapetalae</taxon>
        <taxon>rosids</taxon>
        <taxon>fabids</taxon>
        <taxon>Rosales</taxon>
        <taxon>Moraceae</taxon>
        <taxon>Ficeae</taxon>
        <taxon>Ficus</taxon>
    </lineage>
</organism>
<comment type="caution">
    <text evidence="1">The sequence shown here is derived from an EMBL/GenBank/DDBJ whole genome shotgun (WGS) entry which is preliminary data.</text>
</comment>
<dbReference type="EMBL" id="BTGU01002977">
    <property type="protein sequence ID" value="GMN24661.1"/>
    <property type="molecule type" value="Genomic_DNA"/>
</dbReference>
<accession>A0AA87ZBG9</accession>
<sequence>MISYSVGFGSWFELDRDGAPTTPWQRTTVSDLLVILDAILWRVGTADCEMWNGHHHGYICMASKLPRVVPIRARSGLVHDLGTQVIIITMIKDMYLVSNPGWTEEDCEASLAFRVMEEELRIFDRTQGVVARYGDPLQILSCRDVSSGYACQPTPSRGGSCNMPWHRAIIASRSELRSKSVVDKLNLRYDTMIS</sequence>
<dbReference type="AlphaFoldDB" id="A0AA87ZBG9"/>